<dbReference type="EMBL" id="BMWP01000042">
    <property type="protein sequence ID" value="GGW50039.1"/>
    <property type="molecule type" value="Genomic_DNA"/>
</dbReference>
<dbReference type="AlphaFoldDB" id="A0A918J5Y0"/>
<evidence type="ECO:0000313" key="1">
    <source>
        <dbReference type="EMBL" id="GGW50039.1"/>
    </source>
</evidence>
<organism evidence="1 2">
    <name type="scientific">Arenibacter certesii</name>
    <dbReference type="NCBI Taxonomy" id="228955"/>
    <lineage>
        <taxon>Bacteria</taxon>
        <taxon>Pseudomonadati</taxon>
        <taxon>Bacteroidota</taxon>
        <taxon>Flavobacteriia</taxon>
        <taxon>Flavobacteriales</taxon>
        <taxon>Flavobacteriaceae</taxon>
        <taxon>Arenibacter</taxon>
    </lineage>
</organism>
<comment type="caution">
    <text evidence="1">The sequence shown here is derived from an EMBL/GenBank/DDBJ whole genome shotgun (WGS) entry which is preliminary data.</text>
</comment>
<gene>
    <name evidence="1" type="ORF">GCM10007383_37440</name>
</gene>
<name>A0A918J5Y0_9FLAO</name>
<reference evidence="1" key="2">
    <citation type="submission" date="2020-09" db="EMBL/GenBank/DDBJ databases">
        <authorList>
            <person name="Sun Q."/>
            <person name="Kim S."/>
        </authorList>
    </citation>
    <scope>NUCLEOTIDE SEQUENCE</scope>
    <source>
        <strain evidence="1">KCTC 12113</strain>
    </source>
</reference>
<sequence>MTDRAVDINGDGTSNIDLFNTQEIKQCIKDNLTFFAERGQGENGAFSINENGLACEGNQPFTTIESDTYELINNNRIAFGIRSEMKIMELTKNKLVVESQETLDNTDVIVTITFQKS</sequence>
<accession>A0A918J5Y0</accession>
<keyword evidence="2" id="KW-1185">Reference proteome</keyword>
<dbReference type="Proteomes" id="UP000634668">
    <property type="component" value="Unassembled WGS sequence"/>
</dbReference>
<protein>
    <submittedName>
        <fullName evidence="1">Uncharacterized protein</fullName>
    </submittedName>
</protein>
<evidence type="ECO:0000313" key="2">
    <source>
        <dbReference type="Proteomes" id="UP000634668"/>
    </source>
</evidence>
<reference evidence="1" key="1">
    <citation type="journal article" date="2014" name="Int. J. Syst. Evol. Microbiol.">
        <title>Complete genome sequence of Corynebacterium casei LMG S-19264T (=DSM 44701T), isolated from a smear-ripened cheese.</title>
        <authorList>
            <consortium name="US DOE Joint Genome Institute (JGI-PGF)"/>
            <person name="Walter F."/>
            <person name="Albersmeier A."/>
            <person name="Kalinowski J."/>
            <person name="Ruckert C."/>
        </authorList>
    </citation>
    <scope>NUCLEOTIDE SEQUENCE</scope>
    <source>
        <strain evidence="1">KCTC 12113</strain>
    </source>
</reference>
<proteinExistence type="predicted"/>